<comment type="caution">
    <text evidence="2">The sequence shown here is derived from an EMBL/GenBank/DDBJ whole genome shotgun (WGS) entry which is preliminary data.</text>
</comment>
<dbReference type="Proteomes" id="UP001429564">
    <property type="component" value="Unassembled WGS sequence"/>
</dbReference>
<evidence type="ECO:0000256" key="1">
    <source>
        <dbReference type="SAM" id="Phobius"/>
    </source>
</evidence>
<accession>A0ABX0W6A1</accession>
<reference evidence="2 3" key="1">
    <citation type="submission" date="2018-05" db="EMBL/GenBank/DDBJ databases">
        <authorList>
            <person name="Zhang Y.-J."/>
        </authorList>
    </citation>
    <scope>NUCLEOTIDE SEQUENCE [LARGE SCALE GENOMIC DNA]</scope>
    <source>
        <strain evidence="2 3">CY04</strain>
    </source>
</reference>
<dbReference type="EMBL" id="QHLQ01000007">
    <property type="protein sequence ID" value="NIZ61178.1"/>
    <property type="molecule type" value="Genomic_DNA"/>
</dbReference>
<organism evidence="2 3">
    <name type="scientific">Parasedimentitalea denitrificans</name>
    <dbReference type="NCBI Taxonomy" id="2211118"/>
    <lineage>
        <taxon>Bacteria</taxon>
        <taxon>Pseudomonadati</taxon>
        <taxon>Pseudomonadota</taxon>
        <taxon>Alphaproteobacteria</taxon>
        <taxon>Rhodobacterales</taxon>
        <taxon>Paracoccaceae</taxon>
        <taxon>Parasedimentitalea</taxon>
    </lineage>
</organism>
<proteinExistence type="predicted"/>
<name>A0ABX0W6A1_9RHOB</name>
<evidence type="ECO:0000313" key="3">
    <source>
        <dbReference type="Proteomes" id="UP001429564"/>
    </source>
</evidence>
<keyword evidence="1" id="KW-0472">Membrane</keyword>
<sequence>MGYIAPALRKTSVVDVHAKILICQRCRMGQSYQPDFDKMIKGQSIELSDAEIMAEVRKVMVSDSVEHPEIFKQQASVPEQVAVQEQPQEQVSEPAVVTELQTPSPVKAFASRFTGYQPRWSHNLMILSLAAVLYSPAGVIAVVALSIAAFVLLFWIVGADRMGRVGRACFGLYHRVLPTQADNVLDSANRVSDRMQALCNRLPARLNQGLYVPSFSGNSESDLDLVEPFDRLLARRQGDQ</sequence>
<gene>
    <name evidence="2" type="ORF">DL239_09330</name>
</gene>
<keyword evidence="1" id="KW-0812">Transmembrane</keyword>
<protein>
    <submittedName>
        <fullName evidence="2">Uncharacterized protein</fullName>
    </submittedName>
</protein>
<evidence type="ECO:0000313" key="2">
    <source>
        <dbReference type="EMBL" id="NIZ61178.1"/>
    </source>
</evidence>
<keyword evidence="3" id="KW-1185">Reference proteome</keyword>
<keyword evidence="1" id="KW-1133">Transmembrane helix</keyword>
<feature type="transmembrane region" description="Helical" evidence="1">
    <location>
        <begin position="124"/>
        <end position="157"/>
    </location>
</feature>